<evidence type="ECO:0000313" key="1">
    <source>
        <dbReference type="EMBL" id="WUX51313.1"/>
    </source>
</evidence>
<organism evidence="1 2">
    <name type="scientific">Streptomyces niveus</name>
    <name type="common">Streptomyces spheroides</name>
    <dbReference type="NCBI Taxonomy" id="193462"/>
    <lineage>
        <taxon>Bacteria</taxon>
        <taxon>Bacillati</taxon>
        <taxon>Actinomycetota</taxon>
        <taxon>Actinomycetes</taxon>
        <taxon>Kitasatosporales</taxon>
        <taxon>Streptomycetaceae</taxon>
        <taxon>Streptomyces</taxon>
    </lineage>
</organism>
<proteinExistence type="predicted"/>
<keyword evidence="2" id="KW-1185">Reference proteome</keyword>
<name>A0ABZ1ZXW5_STRNV</name>
<dbReference type="EMBL" id="CP109495">
    <property type="protein sequence ID" value="WUX51313.1"/>
    <property type="molecule type" value="Genomic_DNA"/>
</dbReference>
<gene>
    <name evidence="1" type="ORF">OG442_07045</name>
</gene>
<evidence type="ECO:0000313" key="2">
    <source>
        <dbReference type="Proteomes" id="UP001432209"/>
    </source>
</evidence>
<reference evidence="1" key="1">
    <citation type="submission" date="2022-10" db="EMBL/GenBank/DDBJ databases">
        <title>The complete genomes of actinobacterial strains from the NBC collection.</title>
        <authorList>
            <person name="Joergensen T.S."/>
            <person name="Alvarez Arevalo M."/>
            <person name="Sterndorff E.B."/>
            <person name="Faurdal D."/>
            <person name="Vuksanovic O."/>
            <person name="Mourched A.-S."/>
            <person name="Charusanti P."/>
            <person name="Shaw S."/>
            <person name="Blin K."/>
            <person name="Weber T."/>
        </authorList>
    </citation>
    <scope>NUCLEOTIDE SEQUENCE</scope>
    <source>
        <strain evidence="1">NBC_01432</strain>
    </source>
</reference>
<accession>A0ABZ1ZXW5</accession>
<protein>
    <submittedName>
        <fullName evidence="1">Uncharacterized protein</fullName>
    </submittedName>
</protein>
<dbReference type="RefSeq" id="WP_329074952.1">
    <property type="nucleotide sequence ID" value="NZ_CP109495.1"/>
</dbReference>
<sequence>MPHPAPPSAHQITEATSTLDQLKHYLRAEPPLTDALPLLTPLLDENTGVPILLGDILRAAARVITQQDAHHPMDDDVRQITHELREAAREIT</sequence>
<dbReference type="Proteomes" id="UP001432209">
    <property type="component" value="Chromosome"/>
</dbReference>